<gene>
    <name evidence="2" type="ORF">HDID_LOCUS9771</name>
</gene>
<sequence length="143" mass="15940">MTSFVSSLSSFFNSPSTIFTMDIRRLTQPCSNDAKLTIVGRFLLCVNNGSCNGYKSVHMGDLLWCLPYGEVVPNPPHFLVGIHYLHFSIFLLGLSCIIIIVFSLVTPPLPPEHVSCLLNDFSNVFGSFFYAALQCILAFRRVI</sequence>
<organism evidence="4">
    <name type="scientific">Hymenolepis diminuta</name>
    <name type="common">Rat tapeworm</name>
    <dbReference type="NCBI Taxonomy" id="6216"/>
    <lineage>
        <taxon>Eukaryota</taxon>
        <taxon>Metazoa</taxon>
        <taxon>Spiralia</taxon>
        <taxon>Lophotrochozoa</taxon>
        <taxon>Platyhelminthes</taxon>
        <taxon>Cestoda</taxon>
        <taxon>Eucestoda</taxon>
        <taxon>Cyclophyllidea</taxon>
        <taxon>Hymenolepididae</taxon>
        <taxon>Hymenolepis</taxon>
    </lineage>
</organism>
<dbReference type="STRING" id="6216.A0A0R3SVY0"/>
<keyword evidence="1" id="KW-1133">Transmembrane helix</keyword>
<feature type="transmembrane region" description="Helical" evidence="1">
    <location>
        <begin position="84"/>
        <end position="109"/>
    </location>
</feature>
<dbReference type="GO" id="GO:0005412">
    <property type="term" value="F:D-glucose:sodium symporter activity"/>
    <property type="evidence" value="ECO:0007669"/>
    <property type="project" value="TreeGrafter"/>
</dbReference>
<evidence type="ECO:0000313" key="3">
    <source>
        <dbReference type="Proteomes" id="UP000274504"/>
    </source>
</evidence>
<proteinExistence type="predicted"/>
<dbReference type="GO" id="GO:0005886">
    <property type="term" value="C:plasma membrane"/>
    <property type="evidence" value="ECO:0007669"/>
    <property type="project" value="TreeGrafter"/>
</dbReference>
<keyword evidence="1" id="KW-0812">Transmembrane</keyword>
<feature type="transmembrane region" description="Helical" evidence="1">
    <location>
        <begin position="121"/>
        <end position="139"/>
    </location>
</feature>
<evidence type="ECO:0000313" key="2">
    <source>
        <dbReference type="EMBL" id="VDL62186.1"/>
    </source>
</evidence>
<dbReference type="PANTHER" id="PTHR11819">
    <property type="entry name" value="SOLUTE CARRIER FAMILY 5"/>
    <property type="match status" value="1"/>
</dbReference>
<protein>
    <submittedName>
        <fullName evidence="2 4">Uncharacterized protein</fullName>
    </submittedName>
</protein>
<evidence type="ECO:0000256" key="1">
    <source>
        <dbReference type="SAM" id="Phobius"/>
    </source>
</evidence>
<dbReference type="Proteomes" id="UP000274504">
    <property type="component" value="Unassembled WGS sequence"/>
</dbReference>
<evidence type="ECO:0000313" key="4">
    <source>
        <dbReference type="WBParaSite" id="HDID_0000977301-mRNA-1"/>
    </source>
</evidence>
<accession>A0A0R3SVY0</accession>
<dbReference type="PANTHER" id="PTHR11819:SF195">
    <property type="entry name" value="SODIUM_GLUCOSE COTRANSPORTER 4"/>
    <property type="match status" value="1"/>
</dbReference>
<name>A0A0R3SVY0_HYMDI</name>
<reference evidence="2 3" key="2">
    <citation type="submission" date="2018-11" db="EMBL/GenBank/DDBJ databases">
        <authorList>
            <consortium name="Pathogen Informatics"/>
        </authorList>
    </citation>
    <scope>NUCLEOTIDE SEQUENCE [LARGE SCALE GENOMIC DNA]</scope>
</reference>
<dbReference type="AlphaFoldDB" id="A0A0R3SVY0"/>
<dbReference type="EMBL" id="UYSG01011393">
    <property type="protein sequence ID" value="VDL62186.1"/>
    <property type="molecule type" value="Genomic_DNA"/>
</dbReference>
<reference evidence="4" key="1">
    <citation type="submission" date="2017-02" db="UniProtKB">
        <authorList>
            <consortium name="WormBaseParasite"/>
        </authorList>
    </citation>
    <scope>IDENTIFICATION</scope>
</reference>
<dbReference type="WBParaSite" id="HDID_0000977301-mRNA-1">
    <property type="protein sequence ID" value="HDID_0000977301-mRNA-1"/>
    <property type="gene ID" value="HDID_0000977301"/>
</dbReference>
<keyword evidence="1" id="KW-0472">Membrane</keyword>